<evidence type="ECO:0000313" key="2">
    <source>
        <dbReference type="Proteomes" id="UP000029868"/>
    </source>
</evidence>
<sequence>MEILPETQMRSIGEVISLESSIDVAGKLLNEDVTDRVDVNK</sequence>
<protein>
    <submittedName>
        <fullName evidence="1">Oxidoreductase, zinc-binding protein</fullName>
    </submittedName>
</protein>
<name>A0A099L2K2_COLPS</name>
<dbReference type="EMBL" id="JQEC01000007">
    <property type="protein sequence ID" value="KGJ96655.1"/>
    <property type="molecule type" value="Genomic_DNA"/>
</dbReference>
<evidence type="ECO:0000313" key="1">
    <source>
        <dbReference type="EMBL" id="KGJ96655.1"/>
    </source>
</evidence>
<organism evidence="1 2">
    <name type="scientific">Colwellia psychrerythraea</name>
    <name type="common">Vibrio psychroerythus</name>
    <dbReference type="NCBI Taxonomy" id="28229"/>
    <lineage>
        <taxon>Bacteria</taxon>
        <taxon>Pseudomonadati</taxon>
        <taxon>Pseudomonadota</taxon>
        <taxon>Gammaproteobacteria</taxon>
        <taxon>Alteromonadales</taxon>
        <taxon>Colwelliaceae</taxon>
        <taxon>Colwellia</taxon>
    </lineage>
</organism>
<dbReference type="Proteomes" id="UP000029868">
    <property type="component" value="Unassembled WGS sequence"/>
</dbReference>
<gene>
    <name evidence="1" type="ORF">GAB14E_1729</name>
</gene>
<dbReference type="PATRIC" id="fig|28229.3.peg.904"/>
<accession>A0A099L2K2</accession>
<dbReference type="AlphaFoldDB" id="A0A099L2K2"/>
<proteinExistence type="predicted"/>
<comment type="caution">
    <text evidence="1">The sequence shown here is derived from an EMBL/GenBank/DDBJ whole genome shotgun (WGS) entry which is preliminary data.</text>
</comment>
<reference evidence="1 2" key="1">
    <citation type="submission" date="2014-08" db="EMBL/GenBank/DDBJ databases">
        <title>Genomic and Phenotypic Diversity of Colwellia psychrerythraea strains from Disparate Marine Basins.</title>
        <authorList>
            <person name="Techtmann S.M."/>
            <person name="Stelling S.C."/>
            <person name="Utturkar S.M."/>
            <person name="Alshibli N."/>
            <person name="Harris A."/>
            <person name="Brown S.D."/>
            <person name="Hazen T.C."/>
        </authorList>
    </citation>
    <scope>NUCLEOTIDE SEQUENCE [LARGE SCALE GENOMIC DNA]</scope>
    <source>
        <strain evidence="1 2">GAB14E</strain>
    </source>
</reference>